<dbReference type="Gene3D" id="1.20.120.1770">
    <property type="match status" value="1"/>
</dbReference>
<dbReference type="PANTHER" id="PTHR23130">
    <property type="entry name" value="CYTOCHROME B561 AND DOMON DOMAIN-CONTAINING PROTEIN"/>
    <property type="match status" value="1"/>
</dbReference>
<reference evidence="13" key="2">
    <citation type="journal article" date="2020" name="Plant J.">
        <title>Transposons played a major role in the diversification between the closely related almond and peach genomes: results from the almond genome sequence.</title>
        <authorList>
            <person name="Alioto T."/>
            <person name="Alexiou K.G."/>
            <person name="Bardil A."/>
            <person name="Barteri F."/>
            <person name="Castanera R."/>
            <person name="Cruz F."/>
            <person name="Dhingra A."/>
            <person name="Duval H."/>
            <person name="Fernandez I Marti A."/>
            <person name="Frias L."/>
            <person name="Galan B."/>
            <person name="Garcia J.L."/>
            <person name="Howad W."/>
            <person name="Gomez-Garrido J."/>
            <person name="Gut M."/>
            <person name="Julca I."/>
            <person name="Morata J."/>
            <person name="Puigdomenech P."/>
            <person name="Ribeca P."/>
            <person name="Rubio Cabetas M.J."/>
            <person name="Vlasova A."/>
            <person name="Wirthensohn M."/>
            <person name="Garcia-Mas J."/>
            <person name="Gabaldon T."/>
            <person name="Casacuberta J.M."/>
            <person name="Arus P."/>
        </authorList>
    </citation>
    <scope>NUCLEOTIDE SEQUENCE [LARGE SCALE GENOMIC DNA]</scope>
    <source>
        <strain evidence="13">cv. Texas</strain>
    </source>
</reference>
<feature type="transmembrane region" description="Helical" evidence="8">
    <location>
        <begin position="332"/>
        <end position="353"/>
    </location>
</feature>
<dbReference type="InParanoid" id="A0A5E4FJT8"/>
<evidence type="ECO:0000259" key="10">
    <source>
        <dbReference type="PROSITE" id="PS50939"/>
    </source>
</evidence>
<keyword evidence="14" id="KW-1185">Reference proteome</keyword>
<dbReference type="SMART" id="SM00664">
    <property type="entry name" value="DoH"/>
    <property type="match status" value="1"/>
</dbReference>
<evidence type="ECO:0000256" key="2">
    <source>
        <dbReference type="ARBA" id="ARBA00022448"/>
    </source>
</evidence>
<evidence type="ECO:0000256" key="3">
    <source>
        <dbReference type="ARBA" id="ARBA00022692"/>
    </source>
</evidence>
<organism evidence="12 13">
    <name type="scientific">Prunus dulcis</name>
    <name type="common">Almond</name>
    <name type="synonym">Amygdalus dulcis</name>
    <dbReference type="NCBI Taxonomy" id="3755"/>
    <lineage>
        <taxon>Eukaryota</taxon>
        <taxon>Viridiplantae</taxon>
        <taxon>Streptophyta</taxon>
        <taxon>Embryophyta</taxon>
        <taxon>Tracheophyta</taxon>
        <taxon>Spermatophyta</taxon>
        <taxon>Magnoliopsida</taxon>
        <taxon>eudicotyledons</taxon>
        <taxon>Gunneridae</taxon>
        <taxon>Pentapetalae</taxon>
        <taxon>rosids</taxon>
        <taxon>fabids</taxon>
        <taxon>Rosales</taxon>
        <taxon>Rosaceae</taxon>
        <taxon>Amygdaloideae</taxon>
        <taxon>Amygdaleae</taxon>
        <taxon>Prunus</taxon>
    </lineage>
</organism>
<protein>
    <submittedName>
        <fullName evidence="12">PREDICTED: cytochrome</fullName>
    </submittedName>
</protein>
<keyword evidence="7 8" id="KW-0472">Membrane</keyword>
<feature type="domain" description="DOMON" evidence="9">
    <location>
        <begin position="75"/>
        <end position="190"/>
    </location>
</feature>
<evidence type="ECO:0000313" key="12">
    <source>
        <dbReference type="EMBL" id="VVA27519.1"/>
    </source>
</evidence>
<comment type="subcellular location">
    <subcellularLocation>
        <location evidence="1">Membrane</location>
    </subcellularLocation>
</comment>
<dbReference type="CDD" id="cd08760">
    <property type="entry name" value="Cyt_b561_FRRS1_like"/>
    <property type="match status" value="1"/>
</dbReference>
<dbReference type="OMA" id="DWHGYSI"/>
<evidence type="ECO:0000313" key="11">
    <source>
        <dbReference type="EMBL" id="KAI5329190.1"/>
    </source>
</evidence>
<reference evidence="12" key="1">
    <citation type="submission" date="2019-07" db="EMBL/GenBank/DDBJ databases">
        <authorList>
            <person name="Alioto T."/>
            <person name="Alioto T."/>
            <person name="Gomez Garrido J."/>
        </authorList>
    </citation>
    <scope>NUCLEOTIDE SEQUENCE</scope>
</reference>
<evidence type="ECO:0000256" key="7">
    <source>
        <dbReference type="ARBA" id="ARBA00023136"/>
    </source>
</evidence>
<keyword evidence="2" id="KW-0813">Transport</keyword>
<proteinExistence type="predicted"/>
<dbReference type="Proteomes" id="UP000327085">
    <property type="component" value="Chromosome 5"/>
</dbReference>
<evidence type="ECO:0000256" key="6">
    <source>
        <dbReference type="ARBA" id="ARBA00022989"/>
    </source>
</evidence>
<gene>
    <name evidence="12" type="ORF">ALMOND_2B015651</name>
    <name evidence="11" type="ORF">L3X38_028587</name>
</gene>
<sequence length="408" mass="45920">MVIMGNSNYLILRFSDVFIYMMMILLLEPKKSLVNAGRNDATTIVVPNFCTTNSNVLLPPYHDIPKSICSTLDWHGYSISFHQDKDAVVTVILMGIHENNWISVGVSKDGMMVSSSAVVGWMNNDGKSGTVKQYFLSGRMTSEEVIPEKGDLKFTNVTPTIVLKDKIIYLGFQLQFPQRLNRQPFLFACGFGKPGENNILPKHKYRSALAVDFSRGAIYLGFVDSTSMKLTHGILAITGWGIIIPFGVPIARHFRQYEPLWYYLHSSVQFVGFFVGLAAVAVGRTLYDLIHADFNSHRVLGFAILALSVLQICQFIVRPSSTSKAQDYWNKIHHWVGRLVIVLAPVNIFLGLYKGNGARGSMITFLCFFFTFLFISIYLEIGLLLQKKREPNTKLTEPPLFQVPPRNS</sequence>
<evidence type="ECO:0000256" key="8">
    <source>
        <dbReference type="SAM" id="Phobius"/>
    </source>
</evidence>
<feature type="transmembrane region" description="Helical" evidence="8">
    <location>
        <begin position="299"/>
        <end position="317"/>
    </location>
</feature>
<evidence type="ECO:0000313" key="13">
    <source>
        <dbReference type="Proteomes" id="UP000327085"/>
    </source>
</evidence>
<name>A0A5E4FJT8_PRUDU</name>
<feature type="transmembrane region" description="Helical" evidence="8">
    <location>
        <begin position="260"/>
        <end position="287"/>
    </location>
</feature>
<feature type="transmembrane region" description="Helical" evidence="8">
    <location>
        <begin position="234"/>
        <end position="254"/>
    </location>
</feature>
<dbReference type="PANTHER" id="PTHR23130:SF165">
    <property type="entry name" value="CYTOCHROME B561 AND DOMON DOMAIN-CONTAINING PROTEIN"/>
    <property type="match status" value="1"/>
</dbReference>
<dbReference type="InterPro" id="IPR006593">
    <property type="entry name" value="Cyt_b561/ferric_Rdtase_TM"/>
</dbReference>
<feature type="transmembrane region" description="Helical" evidence="8">
    <location>
        <begin position="365"/>
        <end position="385"/>
    </location>
</feature>
<dbReference type="PROSITE" id="PS50939">
    <property type="entry name" value="CYTOCHROME_B561"/>
    <property type="match status" value="1"/>
</dbReference>
<evidence type="ECO:0000256" key="5">
    <source>
        <dbReference type="ARBA" id="ARBA00022982"/>
    </source>
</evidence>
<keyword evidence="4" id="KW-0732">Signal</keyword>
<evidence type="ECO:0000259" key="9">
    <source>
        <dbReference type="PROSITE" id="PS50836"/>
    </source>
</evidence>
<keyword evidence="6 8" id="KW-1133">Transmembrane helix</keyword>
<dbReference type="GO" id="GO:0016020">
    <property type="term" value="C:membrane"/>
    <property type="evidence" value="ECO:0007669"/>
    <property type="project" value="UniProtKB-SubCell"/>
</dbReference>
<evidence type="ECO:0000256" key="4">
    <source>
        <dbReference type="ARBA" id="ARBA00022729"/>
    </source>
</evidence>
<accession>A0A5E4FJT8</accession>
<dbReference type="EMBL" id="CABIKO010000124">
    <property type="protein sequence ID" value="VVA27519.1"/>
    <property type="molecule type" value="Genomic_DNA"/>
</dbReference>
<keyword evidence="3 8" id="KW-0812">Transmembrane</keyword>
<reference evidence="11 14" key="3">
    <citation type="journal article" date="2022" name="G3 (Bethesda)">
        <title>Whole-genome sequence and methylome profiling of the almond [Prunus dulcis (Mill.) D.A. Webb] cultivar 'Nonpareil'.</title>
        <authorList>
            <person name="D'Amico-Willman K.M."/>
            <person name="Ouma W.Z."/>
            <person name="Meulia T."/>
            <person name="Sideli G.M."/>
            <person name="Gradziel T.M."/>
            <person name="Fresnedo-Ramirez J."/>
        </authorList>
    </citation>
    <scope>NUCLEOTIDE SEQUENCE [LARGE SCALE GENOMIC DNA]</scope>
    <source>
        <strain evidence="11">Clone GOH B32 T37-40</strain>
    </source>
</reference>
<dbReference type="CDD" id="cd09631">
    <property type="entry name" value="DOMON_DOH"/>
    <property type="match status" value="1"/>
</dbReference>
<dbReference type="Gramene" id="VVA27519">
    <property type="protein sequence ID" value="VVA27519"/>
    <property type="gene ID" value="Prudul26B015651"/>
</dbReference>
<dbReference type="AlphaFoldDB" id="A0A5E4FJT8"/>
<dbReference type="PROSITE" id="PS50836">
    <property type="entry name" value="DOMON"/>
    <property type="match status" value="1"/>
</dbReference>
<keyword evidence="5" id="KW-0249">Electron transport</keyword>
<feature type="domain" description="Cytochrome b561" evidence="10">
    <location>
        <begin position="199"/>
        <end position="388"/>
    </location>
</feature>
<dbReference type="InterPro" id="IPR005018">
    <property type="entry name" value="DOMON_domain"/>
</dbReference>
<dbReference type="Proteomes" id="UP001054821">
    <property type="component" value="Chromosome 5"/>
</dbReference>
<dbReference type="InterPro" id="IPR045266">
    <property type="entry name" value="DOH_DOMON"/>
</dbReference>
<evidence type="ECO:0000313" key="14">
    <source>
        <dbReference type="Proteomes" id="UP001054821"/>
    </source>
</evidence>
<dbReference type="SMART" id="SM00665">
    <property type="entry name" value="B561"/>
    <property type="match status" value="1"/>
</dbReference>
<dbReference type="EMBL" id="JAJFAZ020000005">
    <property type="protein sequence ID" value="KAI5329190.1"/>
    <property type="molecule type" value="Genomic_DNA"/>
</dbReference>
<evidence type="ECO:0000256" key="1">
    <source>
        <dbReference type="ARBA" id="ARBA00004370"/>
    </source>
</evidence>